<dbReference type="AlphaFoldDB" id="B4LHJ3"/>
<evidence type="ECO:0008006" key="3">
    <source>
        <dbReference type="Google" id="ProtNLM"/>
    </source>
</evidence>
<dbReference type="InterPro" id="IPR015943">
    <property type="entry name" value="WD40/YVTN_repeat-like_dom_sf"/>
</dbReference>
<organism evidence="1 2">
    <name type="scientific">Drosophila virilis</name>
    <name type="common">Fruit fly</name>
    <dbReference type="NCBI Taxonomy" id="7244"/>
    <lineage>
        <taxon>Eukaryota</taxon>
        <taxon>Metazoa</taxon>
        <taxon>Ecdysozoa</taxon>
        <taxon>Arthropoda</taxon>
        <taxon>Hexapoda</taxon>
        <taxon>Insecta</taxon>
        <taxon>Pterygota</taxon>
        <taxon>Neoptera</taxon>
        <taxon>Endopterygota</taxon>
        <taxon>Diptera</taxon>
        <taxon>Brachycera</taxon>
        <taxon>Muscomorpha</taxon>
        <taxon>Ephydroidea</taxon>
        <taxon>Drosophilidae</taxon>
        <taxon>Drosophila</taxon>
    </lineage>
</organism>
<dbReference type="InterPro" id="IPR001680">
    <property type="entry name" value="WD40_rpt"/>
</dbReference>
<dbReference type="PANTHER" id="PTHR44163:SF1">
    <property type="entry name" value="U3 SMALL NUCLEOLAR RNA-ASSOCIATED PROTEIN 4 HOMOLOG"/>
    <property type="match status" value="1"/>
</dbReference>
<dbReference type="Proteomes" id="UP000008792">
    <property type="component" value="Unassembled WGS sequence"/>
</dbReference>
<dbReference type="GO" id="GO:0030686">
    <property type="term" value="C:90S preribosome"/>
    <property type="evidence" value="ECO:0007669"/>
    <property type="project" value="InterPro"/>
</dbReference>
<dbReference type="GO" id="GO:0032040">
    <property type="term" value="C:small-subunit processome"/>
    <property type="evidence" value="ECO:0007669"/>
    <property type="project" value="TreeGrafter"/>
</dbReference>
<evidence type="ECO:0000313" key="1">
    <source>
        <dbReference type="EMBL" id="EDW68523.1"/>
    </source>
</evidence>
<dbReference type="STRING" id="7244.B4LHJ3"/>
<dbReference type="GO" id="GO:0000462">
    <property type="term" value="P:maturation of SSU-rRNA from tricistronic rRNA transcript (SSU-rRNA, 5.8S rRNA, LSU-rRNA)"/>
    <property type="evidence" value="ECO:0007669"/>
    <property type="project" value="InterPro"/>
</dbReference>
<dbReference type="InterPro" id="IPR036322">
    <property type="entry name" value="WD40_repeat_dom_sf"/>
</dbReference>
<evidence type="ECO:0000313" key="2">
    <source>
        <dbReference type="Proteomes" id="UP000008792"/>
    </source>
</evidence>
<dbReference type="OrthoDB" id="8883818at2759"/>
<name>B4LHJ3_DROVI</name>
<dbReference type="FunCoup" id="B4LHJ3">
    <property type="interactions" value="1180"/>
</dbReference>
<dbReference type="OMA" id="STYITEW"/>
<accession>B4LHJ3</accession>
<keyword evidence="2" id="KW-1185">Reference proteome</keyword>
<reference evidence="1 2" key="1">
    <citation type="journal article" date="2007" name="Nature">
        <title>Evolution of genes and genomes on the Drosophila phylogeny.</title>
        <authorList>
            <consortium name="Drosophila 12 Genomes Consortium"/>
            <person name="Clark A.G."/>
            <person name="Eisen M.B."/>
            <person name="Smith D.R."/>
            <person name="Bergman C.M."/>
            <person name="Oliver B."/>
            <person name="Markow T.A."/>
            <person name="Kaufman T.C."/>
            <person name="Kellis M."/>
            <person name="Gelbart W."/>
            <person name="Iyer V.N."/>
            <person name="Pollard D.A."/>
            <person name="Sackton T.B."/>
            <person name="Larracuente A.M."/>
            <person name="Singh N.D."/>
            <person name="Abad J.P."/>
            <person name="Abt D.N."/>
            <person name="Adryan B."/>
            <person name="Aguade M."/>
            <person name="Akashi H."/>
            <person name="Anderson W.W."/>
            <person name="Aquadro C.F."/>
            <person name="Ardell D.H."/>
            <person name="Arguello R."/>
            <person name="Artieri C.G."/>
            <person name="Barbash D.A."/>
            <person name="Barker D."/>
            <person name="Barsanti P."/>
            <person name="Batterham P."/>
            <person name="Batzoglou S."/>
            <person name="Begun D."/>
            <person name="Bhutkar A."/>
            <person name="Blanco E."/>
            <person name="Bosak S.A."/>
            <person name="Bradley R.K."/>
            <person name="Brand A.D."/>
            <person name="Brent M.R."/>
            <person name="Brooks A.N."/>
            <person name="Brown R.H."/>
            <person name="Butlin R.K."/>
            <person name="Caggese C."/>
            <person name="Calvi B.R."/>
            <person name="Bernardo de Carvalho A."/>
            <person name="Caspi A."/>
            <person name="Castrezana S."/>
            <person name="Celniker S.E."/>
            <person name="Chang J.L."/>
            <person name="Chapple C."/>
            <person name="Chatterji S."/>
            <person name="Chinwalla A."/>
            <person name="Civetta A."/>
            <person name="Clifton S.W."/>
            <person name="Comeron J.M."/>
            <person name="Costello J.C."/>
            <person name="Coyne J.A."/>
            <person name="Daub J."/>
            <person name="David R.G."/>
            <person name="Delcher A.L."/>
            <person name="Delehaunty K."/>
            <person name="Do C.B."/>
            <person name="Ebling H."/>
            <person name="Edwards K."/>
            <person name="Eickbush T."/>
            <person name="Evans J.D."/>
            <person name="Filipski A."/>
            <person name="Findeiss S."/>
            <person name="Freyhult E."/>
            <person name="Fulton L."/>
            <person name="Fulton R."/>
            <person name="Garcia A.C."/>
            <person name="Gardiner A."/>
            <person name="Garfield D.A."/>
            <person name="Garvin B.E."/>
            <person name="Gibson G."/>
            <person name="Gilbert D."/>
            <person name="Gnerre S."/>
            <person name="Godfrey J."/>
            <person name="Good R."/>
            <person name="Gotea V."/>
            <person name="Gravely B."/>
            <person name="Greenberg A.J."/>
            <person name="Griffiths-Jones S."/>
            <person name="Gross S."/>
            <person name="Guigo R."/>
            <person name="Gustafson E.A."/>
            <person name="Haerty W."/>
            <person name="Hahn M.W."/>
            <person name="Halligan D.L."/>
            <person name="Halpern A.L."/>
            <person name="Halter G.M."/>
            <person name="Han M.V."/>
            <person name="Heger A."/>
            <person name="Hillier L."/>
            <person name="Hinrichs A.S."/>
            <person name="Holmes I."/>
            <person name="Hoskins R.A."/>
            <person name="Hubisz M.J."/>
            <person name="Hultmark D."/>
            <person name="Huntley M.A."/>
            <person name="Jaffe D.B."/>
            <person name="Jagadeeshan S."/>
            <person name="Jeck W.R."/>
            <person name="Johnson J."/>
            <person name="Jones C.D."/>
            <person name="Jordan W.C."/>
            <person name="Karpen G.H."/>
            <person name="Kataoka E."/>
            <person name="Keightley P.D."/>
            <person name="Kheradpour P."/>
            <person name="Kirkness E.F."/>
            <person name="Koerich L.B."/>
            <person name="Kristiansen K."/>
            <person name="Kudrna D."/>
            <person name="Kulathinal R.J."/>
            <person name="Kumar S."/>
            <person name="Kwok R."/>
            <person name="Lander E."/>
            <person name="Langley C.H."/>
            <person name="Lapoint R."/>
            <person name="Lazzaro B.P."/>
            <person name="Lee S.J."/>
            <person name="Levesque L."/>
            <person name="Li R."/>
            <person name="Lin C.F."/>
            <person name="Lin M.F."/>
            <person name="Lindblad-Toh K."/>
            <person name="Llopart A."/>
            <person name="Long M."/>
            <person name="Low L."/>
            <person name="Lozovsky E."/>
            <person name="Lu J."/>
            <person name="Luo M."/>
            <person name="Machado C.A."/>
            <person name="Makalowski W."/>
            <person name="Marzo M."/>
            <person name="Matsuda M."/>
            <person name="Matzkin L."/>
            <person name="McAllister B."/>
            <person name="McBride C.S."/>
            <person name="McKernan B."/>
            <person name="McKernan K."/>
            <person name="Mendez-Lago M."/>
            <person name="Minx P."/>
            <person name="Mollenhauer M.U."/>
            <person name="Montooth K."/>
            <person name="Mount S.M."/>
            <person name="Mu X."/>
            <person name="Myers E."/>
            <person name="Negre B."/>
            <person name="Newfeld S."/>
            <person name="Nielsen R."/>
            <person name="Noor M.A."/>
            <person name="O'Grady P."/>
            <person name="Pachter L."/>
            <person name="Papaceit M."/>
            <person name="Parisi M.J."/>
            <person name="Parisi M."/>
            <person name="Parts L."/>
            <person name="Pedersen J.S."/>
            <person name="Pesole G."/>
            <person name="Phillippy A.M."/>
            <person name="Ponting C.P."/>
            <person name="Pop M."/>
            <person name="Porcelli D."/>
            <person name="Powell J.R."/>
            <person name="Prohaska S."/>
            <person name="Pruitt K."/>
            <person name="Puig M."/>
            <person name="Quesneville H."/>
            <person name="Ram K.R."/>
            <person name="Rand D."/>
            <person name="Rasmussen M.D."/>
            <person name="Reed L.K."/>
            <person name="Reenan R."/>
            <person name="Reily A."/>
            <person name="Remington K.A."/>
            <person name="Rieger T.T."/>
            <person name="Ritchie M.G."/>
            <person name="Robin C."/>
            <person name="Rogers Y.H."/>
            <person name="Rohde C."/>
            <person name="Rozas J."/>
            <person name="Rubenfield M.J."/>
            <person name="Ruiz A."/>
            <person name="Russo S."/>
            <person name="Salzberg S.L."/>
            <person name="Sanchez-Gracia A."/>
            <person name="Saranga D.J."/>
            <person name="Sato H."/>
            <person name="Schaeffer S.W."/>
            <person name="Schatz M.C."/>
            <person name="Schlenke T."/>
            <person name="Schwartz R."/>
            <person name="Segarra C."/>
            <person name="Singh R.S."/>
            <person name="Sirot L."/>
            <person name="Sirota M."/>
            <person name="Sisneros N.B."/>
            <person name="Smith C.D."/>
            <person name="Smith T.F."/>
            <person name="Spieth J."/>
            <person name="Stage D.E."/>
            <person name="Stark A."/>
            <person name="Stephan W."/>
            <person name="Strausberg R.L."/>
            <person name="Strempel S."/>
            <person name="Sturgill D."/>
            <person name="Sutton G."/>
            <person name="Sutton G.G."/>
            <person name="Tao W."/>
            <person name="Teichmann S."/>
            <person name="Tobari Y.N."/>
            <person name="Tomimura Y."/>
            <person name="Tsolas J.M."/>
            <person name="Valente V.L."/>
            <person name="Venter E."/>
            <person name="Venter J.C."/>
            <person name="Vicario S."/>
            <person name="Vieira F.G."/>
            <person name="Vilella A.J."/>
            <person name="Villasante A."/>
            <person name="Walenz B."/>
            <person name="Wang J."/>
            <person name="Wasserman M."/>
            <person name="Watts T."/>
            <person name="Wilson D."/>
            <person name="Wilson R.K."/>
            <person name="Wing R.A."/>
            <person name="Wolfner M.F."/>
            <person name="Wong A."/>
            <person name="Wong G.K."/>
            <person name="Wu C.I."/>
            <person name="Wu G."/>
            <person name="Yamamoto D."/>
            <person name="Yang H.P."/>
            <person name="Yang S.P."/>
            <person name="Yorke J.A."/>
            <person name="Yoshida K."/>
            <person name="Zdobnov E."/>
            <person name="Zhang P."/>
            <person name="Zhang Y."/>
            <person name="Zimin A.V."/>
            <person name="Baldwin J."/>
            <person name="Abdouelleil A."/>
            <person name="Abdulkadir J."/>
            <person name="Abebe A."/>
            <person name="Abera B."/>
            <person name="Abreu J."/>
            <person name="Acer S.C."/>
            <person name="Aftuck L."/>
            <person name="Alexander A."/>
            <person name="An P."/>
            <person name="Anderson E."/>
            <person name="Anderson S."/>
            <person name="Arachi H."/>
            <person name="Azer M."/>
            <person name="Bachantsang P."/>
            <person name="Barry A."/>
            <person name="Bayul T."/>
            <person name="Berlin A."/>
            <person name="Bessette D."/>
            <person name="Bloom T."/>
            <person name="Blye J."/>
            <person name="Boguslavskiy L."/>
            <person name="Bonnet C."/>
            <person name="Boukhgalter B."/>
            <person name="Bourzgui I."/>
            <person name="Brown A."/>
            <person name="Cahill P."/>
            <person name="Channer S."/>
            <person name="Cheshatsang Y."/>
            <person name="Chuda L."/>
            <person name="Citroen M."/>
            <person name="Collymore A."/>
            <person name="Cooke P."/>
            <person name="Costello M."/>
            <person name="D'Aco K."/>
            <person name="Daza R."/>
            <person name="De Haan G."/>
            <person name="DeGray S."/>
            <person name="DeMaso C."/>
            <person name="Dhargay N."/>
            <person name="Dooley K."/>
            <person name="Dooley E."/>
            <person name="Doricent M."/>
            <person name="Dorje P."/>
            <person name="Dorjee K."/>
            <person name="Dupes A."/>
            <person name="Elong R."/>
            <person name="Falk J."/>
            <person name="Farina A."/>
            <person name="Faro S."/>
            <person name="Ferguson D."/>
            <person name="Fisher S."/>
            <person name="Foley C.D."/>
            <person name="Franke A."/>
            <person name="Friedrich D."/>
            <person name="Gadbois L."/>
            <person name="Gearin G."/>
            <person name="Gearin C.R."/>
            <person name="Giannoukos G."/>
            <person name="Goode T."/>
            <person name="Graham J."/>
            <person name="Grandbois E."/>
            <person name="Grewal S."/>
            <person name="Gyaltsen K."/>
            <person name="Hafez N."/>
            <person name="Hagos B."/>
            <person name="Hall J."/>
            <person name="Henson C."/>
            <person name="Hollinger A."/>
            <person name="Honan T."/>
            <person name="Huard M.D."/>
            <person name="Hughes L."/>
            <person name="Hurhula B."/>
            <person name="Husby M.E."/>
            <person name="Kamat A."/>
            <person name="Kanga B."/>
            <person name="Kashin S."/>
            <person name="Khazanovich D."/>
            <person name="Kisner P."/>
            <person name="Lance K."/>
            <person name="Lara M."/>
            <person name="Lee W."/>
            <person name="Lennon N."/>
            <person name="Letendre F."/>
            <person name="LeVine R."/>
            <person name="Lipovsky A."/>
            <person name="Liu X."/>
            <person name="Liu J."/>
            <person name="Liu S."/>
            <person name="Lokyitsang T."/>
            <person name="Lokyitsang Y."/>
            <person name="Lubonja R."/>
            <person name="Lui A."/>
            <person name="MacDonald P."/>
            <person name="Magnisalis V."/>
            <person name="Maru K."/>
            <person name="Matthews C."/>
            <person name="McCusker W."/>
            <person name="McDonough S."/>
            <person name="Mehta T."/>
            <person name="Meldrim J."/>
            <person name="Meneus L."/>
            <person name="Mihai O."/>
            <person name="Mihalev A."/>
            <person name="Mihova T."/>
            <person name="Mittelman R."/>
            <person name="Mlenga V."/>
            <person name="Montmayeur A."/>
            <person name="Mulrain L."/>
            <person name="Navidi A."/>
            <person name="Naylor J."/>
            <person name="Negash T."/>
            <person name="Nguyen T."/>
            <person name="Nguyen N."/>
            <person name="Nicol R."/>
            <person name="Norbu C."/>
            <person name="Norbu N."/>
            <person name="Novod N."/>
            <person name="O'Neill B."/>
            <person name="Osman S."/>
            <person name="Markiewicz E."/>
            <person name="Oyono O.L."/>
            <person name="Patti C."/>
            <person name="Phunkhang P."/>
            <person name="Pierre F."/>
            <person name="Priest M."/>
            <person name="Raghuraman S."/>
            <person name="Rege F."/>
            <person name="Reyes R."/>
            <person name="Rise C."/>
            <person name="Rogov P."/>
            <person name="Ross K."/>
            <person name="Ryan E."/>
            <person name="Settipalli S."/>
            <person name="Shea T."/>
            <person name="Sherpa N."/>
            <person name="Shi L."/>
            <person name="Shih D."/>
            <person name="Sparrow T."/>
            <person name="Spaulding J."/>
            <person name="Stalker J."/>
            <person name="Stange-Thomann N."/>
            <person name="Stavropoulos S."/>
            <person name="Stone C."/>
            <person name="Strader C."/>
            <person name="Tesfaye S."/>
            <person name="Thomson T."/>
            <person name="Thoulutsang Y."/>
            <person name="Thoulutsang D."/>
            <person name="Topham K."/>
            <person name="Topping I."/>
            <person name="Tsamla T."/>
            <person name="Vassiliev H."/>
            <person name="Vo A."/>
            <person name="Wangchuk T."/>
            <person name="Wangdi T."/>
            <person name="Weiand M."/>
            <person name="Wilkinson J."/>
            <person name="Wilson A."/>
            <person name="Yadav S."/>
            <person name="Young G."/>
            <person name="Yu Q."/>
            <person name="Zembek L."/>
            <person name="Zhong D."/>
            <person name="Zimmer A."/>
            <person name="Zwirko Z."/>
            <person name="Jaffe D.B."/>
            <person name="Alvarez P."/>
            <person name="Brockman W."/>
            <person name="Butler J."/>
            <person name="Chin C."/>
            <person name="Gnerre S."/>
            <person name="Grabherr M."/>
            <person name="Kleber M."/>
            <person name="Mauceli E."/>
            <person name="MacCallum I."/>
        </authorList>
    </citation>
    <scope>NUCLEOTIDE SEQUENCE [LARGE SCALE GENOMIC DNA]</scope>
    <source>
        <strain evidence="2">Tucson 15010-1051.87</strain>
    </source>
</reference>
<protein>
    <recommendedName>
        <fullName evidence="3">WD repeat-containing protein 55 homolog</fullName>
    </recommendedName>
</protein>
<dbReference type="Gene3D" id="2.130.10.10">
    <property type="entry name" value="YVTN repeat-like/Quinoprotein amine dehydrogenase"/>
    <property type="match status" value="3"/>
</dbReference>
<dbReference type="GO" id="GO:0034455">
    <property type="term" value="C:t-UTP complex"/>
    <property type="evidence" value="ECO:0007669"/>
    <property type="project" value="TreeGrafter"/>
</dbReference>
<gene>
    <name evidence="1" type="primary">Dvir\GJ12653</name>
    <name evidence="1" type="ORF">Dvir_GJ12653</name>
</gene>
<dbReference type="InParanoid" id="B4LHJ3"/>
<dbReference type="SUPFAM" id="SSF50978">
    <property type="entry name" value="WD40 repeat-like"/>
    <property type="match status" value="1"/>
</dbReference>
<sequence>MKADVPDKSGGTAQVHNVRFYTIKPRGIVCLAYSKVLKCLALSREDGSIELWNMHFAPFLERVIQLTPESQVESLAWASKRLFSVDLTGKLIEWDLTTLQPRREQSPTGNALWCLDVNSAETELAVGSEEGHINIMSIEQDEINYKLLFSKQDGRVLCCKFDKPGKRLVTGTMGAVRIWSVAKGHTLHTMTLSDRNVIVYSLQVLSDNTIIAGDSAGYVTVWNGANATQLESCKVLDRNVFALAVNEEEDRLVCSGMKPPLIRVLSKTQIKREDSVCERWIKFLQREVHSHYVKALLVIGDRIVSGGQDGLLCISSSTKTSAYVAKYAPYLQGKAASLAPSGNLLLLRYPQSLDLWRLGVPRPGERQQLGLGSTEQLQLDHTPEKLLQLNVAAHKFIQAAAISPDGNWICYSTAQELRLSRVQHEPLGLQRLTTDLPAELEPASFIGFFKTQQQPQQQQQQLWLIHGSSRQLRCFSLDEQQVNFLYSQDLSPEIKTPISLVEVSPCGKYLVVAATNHLIAVWQLRGKKAKHLLNLPRYKAGTTALAMHENSSRLVVAYADGRIVDYDLQERRFVCETAEHFVPNAHLHSIRGLMLDAQNPNIVMVYDEVHLYVLESYQPEEHTLHAPQTKAKRLSKSASDARETAKLKSYRLKVRFNRQHLLQVCRLGAKELVTIGVQTKNLLAPLPPPYQRKKFGVA</sequence>
<dbReference type="SUPFAM" id="SSF50998">
    <property type="entry name" value="Quinoprotein alcohol dehydrogenase-like"/>
    <property type="match status" value="1"/>
</dbReference>
<dbReference type="GO" id="GO:0003723">
    <property type="term" value="F:RNA binding"/>
    <property type="evidence" value="ECO:0007669"/>
    <property type="project" value="TreeGrafter"/>
</dbReference>
<dbReference type="SMART" id="SM00320">
    <property type="entry name" value="WD40"/>
    <property type="match status" value="8"/>
</dbReference>
<dbReference type="eggNOG" id="KOG2048">
    <property type="taxonomic scope" value="Eukaryota"/>
</dbReference>
<dbReference type="KEGG" id="dvi:6623659"/>
<dbReference type="PANTHER" id="PTHR44163">
    <property type="entry name" value="U3 SMALL NUCLEOLAR RNA-ASSOCIATED PROTEIN 4 HOMOLOG"/>
    <property type="match status" value="1"/>
</dbReference>
<proteinExistence type="predicted"/>
<dbReference type="PhylomeDB" id="B4LHJ3"/>
<dbReference type="EMBL" id="CH940647">
    <property type="protein sequence ID" value="EDW68523.1"/>
    <property type="molecule type" value="Genomic_DNA"/>
</dbReference>
<dbReference type="InterPro" id="IPR011047">
    <property type="entry name" value="Quinoprotein_ADH-like_sf"/>
</dbReference>
<dbReference type="HOGENOM" id="CLU_002392_3_0_1"/>
<dbReference type="InterPro" id="IPR046351">
    <property type="entry name" value="UTP4"/>
</dbReference>